<dbReference type="InterPro" id="IPR006977">
    <property type="entry name" value="Yip1_dom"/>
</dbReference>
<evidence type="ECO:0000313" key="7">
    <source>
        <dbReference type="EMBL" id="ETW14587.1"/>
    </source>
</evidence>
<keyword evidence="4 5" id="KW-0472">Membrane</keyword>
<keyword evidence="2 5" id="KW-0812">Transmembrane</keyword>
<name>W4HPA2_9RHOB</name>
<feature type="transmembrane region" description="Helical" evidence="5">
    <location>
        <begin position="165"/>
        <end position="185"/>
    </location>
</feature>
<keyword evidence="3 5" id="KW-1133">Transmembrane helix</keyword>
<organism evidence="7 8">
    <name type="scientific">Roseivivax marinus</name>
    <dbReference type="NCBI Taxonomy" id="1379903"/>
    <lineage>
        <taxon>Bacteria</taxon>
        <taxon>Pseudomonadati</taxon>
        <taxon>Pseudomonadota</taxon>
        <taxon>Alphaproteobacteria</taxon>
        <taxon>Rhodobacterales</taxon>
        <taxon>Roseobacteraceae</taxon>
        <taxon>Roseivivax</taxon>
    </lineage>
</organism>
<keyword evidence="8" id="KW-1185">Reference proteome</keyword>
<evidence type="ECO:0000256" key="1">
    <source>
        <dbReference type="ARBA" id="ARBA00004141"/>
    </source>
</evidence>
<dbReference type="Proteomes" id="UP000019063">
    <property type="component" value="Unassembled WGS sequence"/>
</dbReference>
<reference evidence="7 8" key="1">
    <citation type="journal article" date="2014" name="Antonie Van Leeuwenhoek">
        <title>Roseivivax atlanticus sp. nov., isolated from surface seawater of the Atlantic Ocean.</title>
        <authorList>
            <person name="Li G."/>
            <person name="Lai Q."/>
            <person name="Liu X."/>
            <person name="Sun F."/>
            <person name="Shao Z."/>
        </authorList>
    </citation>
    <scope>NUCLEOTIDE SEQUENCE [LARGE SCALE GENOMIC DNA]</scope>
    <source>
        <strain evidence="7 8">22II-s10s</strain>
    </source>
</reference>
<evidence type="ECO:0000313" key="8">
    <source>
        <dbReference type="Proteomes" id="UP000019063"/>
    </source>
</evidence>
<feature type="transmembrane region" description="Helical" evidence="5">
    <location>
        <begin position="71"/>
        <end position="92"/>
    </location>
</feature>
<dbReference type="RefSeq" id="WP_043841497.1">
    <property type="nucleotide sequence ID" value="NZ_AQQW01000001.1"/>
</dbReference>
<feature type="transmembrane region" description="Helical" evidence="5">
    <location>
        <begin position="33"/>
        <end position="51"/>
    </location>
</feature>
<evidence type="ECO:0000259" key="6">
    <source>
        <dbReference type="Pfam" id="PF04893"/>
    </source>
</evidence>
<comment type="caution">
    <text evidence="7">The sequence shown here is derived from an EMBL/GenBank/DDBJ whole genome shotgun (WGS) entry which is preliminary data.</text>
</comment>
<feature type="domain" description="Yip1" evidence="6">
    <location>
        <begin position="11"/>
        <end position="180"/>
    </location>
</feature>
<dbReference type="GO" id="GO:0016020">
    <property type="term" value="C:membrane"/>
    <property type="evidence" value="ECO:0007669"/>
    <property type="project" value="UniProtKB-SubCell"/>
</dbReference>
<sequence>MTLNGYLSLAWQSVIAPRDVARMLLSLRLGTEAIACAMALVVVLQSALVGVSVQLAPPDDEALMPLLSQPMVFAGGLAIVMVATIVAMTWSGRGIGGIGRLRDVALLVAWVQGLDVLVQALLIVLAPIAPGLAGIVSLAASAVGIWILINFLAEAHGFEGLGKSALSVLLAVTGLALGIALFLSLSGATVGMTGDV</sequence>
<evidence type="ECO:0000256" key="5">
    <source>
        <dbReference type="SAM" id="Phobius"/>
    </source>
</evidence>
<evidence type="ECO:0000256" key="3">
    <source>
        <dbReference type="ARBA" id="ARBA00022989"/>
    </source>
</evidence>
<protein>
    <recommendedName>
        <fullName evidence="6">Yip1 domain-containing protein</fullName>
    </recommendedName>
</protein>
<feature type="transmembrane region" description="Helical" evidence="5">
    <location>
        <begin position="132"/>
        <end position="153"/>
    </location>
</feature>
<accession>W4HPA2</accession>
<dbReference type="AlphaFoldDB" id="W4HPA2"/>
<dbReference type="STRING" id="1379903.ATO8_01730"/>
<evidence type="ECO:0000256" key="2">
    <source>
        <dbReference type="ARBA" id="ARBA00022692"/>
    </source>
</evidence>
<evidence type="ECO:0000256" key="4">
    <source>
        <dbReference type="ARBA" id="ARBA00023136"/>
    </source>
</evidence>
<gene>
    <name evidence="7" type="ORF">ATO8_01730</name>
</gene>
<feature type="transmembrane region" description="Helical" evidence="5">
    <location>
        <begin position="104"/>
        <end position="126"/>
    </location>
</feature>
<dbReference type="EMBL" id="AQQW01000001">
    <property type="protein sequence ID" value="ETW14587.1"/>
    <property type="molecule type" value="Genomic_DNA"/>
</dbReference>
<dbReference type="Pfam" id="PF04893">
    <property type="entry name" value="Yip1"/>
    <property type="match status" value="1"/>
</dbReference>
<comment type="subcellular location">
    <subcellularLocation>
        <location evidence="1">Membrane</location>
        <topology evidence="1">Multi-pass membrane protein</topology>
    </subcellularLocation>
</comment>
<dbReference type="eggNOG" id="ENOG5032RKM">
    <property type="taxonomic scope" value="Bacteria"/>
</dbReference>
<proteinExistence type="predicted"/>